<organism evidence="1 2">
    <name type="scientific">Diceros bicornis minor</name>
    <name type="common">South-central black rhinoceros</name>
    <dbReference type="NCBI Taxonomy" id="77932"/>
    <lineage>
        <taxon>Eukaryota</taxon>
        <taxon>Metazoa</taxon>
        <taxon>Chordata</taxon>
        <taxon>Craniata</taxon>
        <taxon>Vertebrata</taxon>
        <taxon>Euteleostomi</taxon>
        <taxon>Mammalia</taxon>
        <taxon>Eutheria</taxon>
        <taxon>Laurasiatheria</taxon>
        <taxon>Perissodactyla</taxon>
        <taxon>Rhinocerotidae</taxon>
        <taxon>Diceros</taxon>
    </lineage>
</organism>
<comment type="caution">
    <text evidence="1">The sequence shown here is derived from an EMBL/GenBank/DDBJ whole genome shotgun (WGS) entry which is preliminary data.</text>
</comment>
<evidence type="ECO:0000313" key="2">
    <source>
        <dbReference type="Proteomes" id="UP000551758"/>
    </source>
</evidence>
<protein>
    <submittedName>
        <fullName evidence="1">Uncharacterized protein</fullName>
    </submittedName>
</protein>
<proteinExistence type="predicted"/>
<gene>
    <name evidence="1" type="ORF">HPG69_012897</name>
</gene>
<name>A0A7J7F214_DICBM</name>
<dbReference type="AlphaFoldDB" id="A0A7J7F214"/>
<keyword evidence="2" id="KW-1185">Reference proteome</keyword>
<sequence length="126" mass="13406">MTPAGGGQQAAGAQLGSCVAGKRRQVHHHSQKKDSYPEDCSLAVSEVTLSLDSNTYLGTLCSTMSQSSKLLPPFILTLPQLPTTGRVGQLLICTCIFKHTLHIPLTNAKLCVESLGISPLQTFDQA</sequence>
<dbReference type="EMBL" id="JACDTQ010001582">
    <property type="protein sequence ID" value="KAF5921726.1"/>
    <property type="molecule type" value="Genomic_DNA"/>
</dbReference>
<reference evidence="1 2" key="1">
    <citation type="journal article" date="2020" name="Mol. Biol. Evol.">
        <title>Interspecific Gene Flow and the Evolution of Specialization in Black and White Rhinoceros.</title>
        <authorList>
            <person name="Moodley Y."/>
            <person name="Westbury M.V."/>
            <person name="Russo I.M."/>
            <person name="Gopalakrishnan S."/>
            <person name="Rakotoarivelo A."/>
            <person name="Olsen R.A."/>
            <person name="Prost S."/>
            <person name="Tunstall T."/>
            <person name="Ryder O.A."/>
            <person name="Dalen L."/>
            <person name="Bruford M.W."/>
        </authorList>
    </citation>
    <scope>NUCLEOTIDE SEQUENCE [LARGE SCALE GENOMIC DNA]</scope>
    <source>
        <strain evidence="1">SBR-YM</strain>
        <tissue evidence="1">Skin</tissue>
    </source>
</reference>
<accession>A0A7J7F214</accession>
<evidence type="ECO:0000313" key="1">
    <source>
        <dbReference type="EMBL" id="KAF5921726.1"/>
    </source>
</evidence>
<dbReference type="Proteomes" id="UP000551758">
    <property type="component" value="Unassembled WGS sequence"/>
</dbReference>